<organism evidence="3 4">
    <name type="scientific">Ramlibacter aurantiacus</name>
    <dbReference type="NCBI Taxonomy" id="2801330"/>
    <lineage>
        <taxon>Bacteria</taxon>
        <taxon>Pseudomonadati</taxon>
        <taxon>Pseudomonadota</taxon>
        <taxon>Betaproteobacteria</taxon>
        <taxon>Burkholderiales</taxon>
        <taxon>Comamonadaceae</taxon>
        <taxon>Ramlibacter</taxon>
    </lineage>
</organism>
<accession>A0A936ZSY1</accession>
<feature type="signal peptide" evidence="2">
    <location>
        <begin position="1"/>
        <end position="25"/>
    </location>
</feature>
<reference evidence="3" key="1">
    <citation type="submission" date="2021-01" db="EMBL/GenBank/DDBJ databases">
        <title>Ramlibacter sp. strain AW1 16S ribosomal RNA gene Genome sequencing and assembly.</title>
        <authorList>
            <person name="Kang M."/>
        </authorList>
    </citation>
    <scope>NUCLEOTIDE SEQUENCE</scope>
    <source>
        <strain evidence="3">AW1</strain>
    </source>
</reference>
<dbReference type="EMBL" id="JAEQNA010000002">
    <property type="protein sequence ID" value="MBL0420555.1"/>
    <property type="molecule type" value="Genomic_DNA"/>
</dbReference>
<protein>
    <submittedName>
        <fullName evidence="3">DUF3106 domain-containing protein</fullName>
    </submittedName>
</protein>
<sequence length="204" mass="22075">MPFRPSLVKLVLVATLGAGWVAVHATATAPATAPAIGAAPAKVARPASQPAWAELDATQRRALAPLAASWPRLSVSQKRKWLALAGNFEALSPEERSKLHSRMTEWAALTPQQRAHARLNFGEAQQVSPDERKSKWEAYQSLSAEEKRRLANDAKRRPPATAAPVRPVSPDKLAVVPRPDAHDTRAVRIEAPGRAAENPPLIPE</sequence>
<evidence type="ECO:0000256" key="1">
    <source>
        <dbReference type="SAM" id="MobiDB-lite"/>
    </source>
</evidence>
<name>A0A936ZSY1_9BURK</name>
<feature type="region of interest" description="Disordered" evidence="1">
    <location>
        <begin position="146"/>
        <end position="204"/>
    </location>
</feature>
<dbReference type="Proteomes" id="UP000613011">
    <property type="component" value="Unassembled WGS sequence"/>
</dbReference>
<feature type="compositionally biased region" description="Low complexity" evidence="1">
    <location>
        <begin position="159"/>
        <end position="170"/>
    </location>
</feature>
<dbReference type="InterPro" id="IPR021455">
    <property type="entry name" value="DUF3106"/>
</dbReference>
<feature type="compositionally biased region" description="Basic and acidic residues" evidence="1">
    <location>
        <begin position="179"/>
        <end position="188"/>
    </location>
</feature>
<feature type="chain" id="PRO_5036767955" evidence="2">
    <location>
        <begin position="26"/>
        <end position="204"/>
    </location>
</feature>
<keyword evidence="2" id="KW-0732">Signal</keyword>
<dbReference type="Pfam" id="PF11304">
    <property type="entry name" value="DUF3106"/>
    <property type="match status" value="1"/>
</dbReference>
<dbReference type="AlphaFoldDB" id="A0A936ZSY1"/>
<proteinExistence type="predicted"/>
<evidence type="ECO:0000313" key="3">
    <source>
        <dbReference type="EMBL" id="MBL0420555.1"/>
    </source>
</evidence>
<feature type="compositionally biased region" description="Basic and acidic residues" evidence="1">
    <location>
        <begin position="146"/>
        <end position="156"/>
    </location>
</feature>
<comment type="caution">
    <text evidence="3">The sequence shown here is derived from an EMBL/GenBank/DDBJ whole genome shotgun (WGS) entry which is preliminary data.</text>
</comment>
<gene>
    <name evidence="3" type="ORF">JI739_09395</name>
</gene>
<evidence type="ECO:0000256" key="2">
    <source>
        <dbReference type="SAM" id="SignalP"/>
    </source>
</evidence>
<keyword evidence="4" id="KW-1185">Reference proteome</keyword>
<dbReference type="RefSeq" id="WP_201683748.1">
    <property type="nucleotide sequence ID" value="NZ_JAEQNA010000002.1"/>
</dbReference>
<evidence type="ECO:0000313" key="4">
    <source>
        <dbReference type="Proteomes" id="UP000613011"/>
    </source>
</evidence>